<gene>
    <name evidence="7" type="ORF">CC86DRAFT_465593</name>
</gene>
<evidence type="ECO:0000256" key="3">
    <source>
        <dbReference type="ARBA" id="ARBA00022989"/>
    </source>
</evidence>
<feature type="transmembrane region" description="Helical" evidence="6">
    <location>
        <begin position="37"/>
        <end position="55"/>
    </location>
</feature>
<evidence type="ECO:0000256" key="5">
    <source>
        <dbReference type="SAM" id="MobiDB-lite"/>
    </source>
</evidence>
<feature type="transmembrane region" description="Helical" evidence="6">
    <location>
        <begin position="220"/>
        <end position="240"/>
    </location>
</feature>
<feature type="transmembrane region" description="Helical" evidence="6">
    <location>
        <begin position="62"/>
        <end position="81"/>
    </location>
</feature>
<feature type="transmembrane region" description="Helical" evidence="6">
    <location>
        <begin position="260"/>
        <end position="288"/>
    </location>
</feature>
<feature type="region of interest" description="Disordered" evidence="5">
    <location>
        <begin position="295"/>
        <end position="337"/>
    </location>
</feature>
<protein>
    <submittedName>
        <fullName evidence="7">Sphingoid long-chain base transporter RSB1</fullName>
    </submittedName>
</protein>
<evidence type="ECO:0000313" key="7">
    <source>
        <dbReference type="EMBL" id="KAF2828895.1"/>
    </source>
</evidence>
<keyword evidence="2 6" id="KW-0812">Transmembrane</keyword>
<evidence type="ECO:0000256" key="4">
    <source>
        <dbReference type="ARBA" id="ARBA00023136"/>
    </source>
</evidence>
<comment type="subcellular location">
    <subcellularLocation>
        <location evidence="1">Membrane</location>
        <topology evidence="1">Multi-pass membrane protein</topology>
    </subcellularLocation>
</comment>
<dbReference type="OrthoDB" id="4521223at2759"/>
<feature type="transmembrane region" description="Helical" evidence="6">
    <location>
        <begin position="138"/>
        <end position="159"/>
    </location>
</feature>
<evidence type="ECO:0000313" key="8">
    <source>
        <dbReference type="Proteomes" id="UP000799424"/>
    </source>
</evidence>
<proteinExistence type="predicted"/>
<dbReference type="Proteomes" id="UP000799424">
    <property type="component" value="Unassembled WGS sequence"/>
</dbReference>
<keyword evidence="3 6" id="KW-1133">Transmembrane helix</keyword>
<dbReference type="PANTHER" id="PTHR31465:SF8">
    <property type="entry name" value="DOMAIN PROTEIN, PUTATIVE (AFU_ORTHOLOGUE AFUA_6G14140)-RELATED"/>
    <property type="match status" value="1"/>
</dbReference>
<dbReference type="AlphaFoldDB" id="A0A6A7A8G4"/>
<keyword evidence="4 6" id="KW-0472">Membrane</keyword>
<evidence type="ECO:0000256" key="2">
    <source>
        <dbReference type="ARBA" id="ARBA00022692"/>
    </source>
</evidence>
<reference evidence="7" key="1">
    <citation type="journal article" date="2020" name="Stud. Mycol.">
        <title>101 Dothideomycetes genomes: a test case for predicting lifestyles and emergence of pathogens.</title>
        <authorList>
            <person name="Haridas S."/>
            <person name="Albert R."/>
            <person name="Binder M."/>
            <person name="Bloem J."/>
            <person name="Labutti K."/>
            <person name="Salamov A."/>
            <person name="Andreopoulos B."/>
            <person name="Baker S."/>
            <person name="Barry K."/>
            <person name="Bills G."/>
            <person name="Bluhm B."/>
            <person name="Cannon C."/>
            <person name="Castanera R."/>
            <person name="Culley D."/>
            <person name="Daum C."/>
            <person name="Ezra D."/>
            <person name="Gonzalez J."/>
            <person name="Henrissat B."/>
            <person name="Kuo A."/>
            <person name="Liang C."/>
            <person name="Lipzen A."/>
            <person name="Lutzoni F."/>
            <person name="Magnuson J."/>
            <person name="Mondo S."/>
            <person name="Nolan M."/>
            <person name="Ohm R."/>
            <person name="Pangilinan J."/>
            <person name="Park H.-J."/>
            <person name="Ramirez L."/>
            <person name="Alfaro M."/>
            <person name="Sun H."/>
            <person name="Tritt A."/>
            <person name="Yoshinaga Y."/>
            <person name="Zwiers L.-H."/>
            <person name="Turgeon B."/>
            <person name="Goodwin S."/>
            <person name="Spatafora J."/>
            <person name="Crous P."/>
            <person name="Grigoriev I."/>
        </authorList>
    </citation>
    <scope>NUCLEOTIDE SEQUENCE</scope>
    <source>
        <strain evidence="7">CBS 113818</strain>
    </source>
</reference>
<keyword evidence="8" id="KW-1185">Reference proteome</keyword>
<dbReference type="GO" id="GO:0000324">
    <property type="term" value="C:fungal-type vacuole"/>
    <property type="evidence" value="ECO:0007669"/>
    <property type="project" value="TreeGrafter"/>
</dbReference>
<feature type="transmembrane region" description="Helical" evidence="6">
    <location>
        <begin position="93"/>
        <end position="117"/>
    </location>
</feature>
<sequence>MGGAVPRPSIIPQGCESVNATCPVEATIYGYHPSLPANAFFAGFFGLAMLVQLFYGIKYKTWTYMAAVALGCLAECVGYVGRVMMNDNPWNDMAFNIQIVLLIFAPSFLAAGIYLTLKHVVLQFGAEWSRLRPGAYTWIFVSCDVSSLAMQSAGGAMAAMADPGEKIGDIGTNLMIAGIIWQVVVLVIFGLLVAEYGWRTYQRRTKLTHSALELWNNKKFKIFCGAVCGAYLFILVRCAYRIPELLGGWGGELMRIELEFIILEGVMICLMVLCQTIFHPGIYFPALASPPKQKHRKLKNVEDTEMEPLSSYEDVRPAGRYYDPAPTGQRYENTRER</sequence>
<dbReference type="GO" id="GO:0005886">
    <property type="term" value="C:plasma membrane"/>
    <property type="evidence" value="ECO:0007669"/>
    <property type="project" value="TreeGrafter"/>
</dbReference>
<dbReference type="InterPro" id="IPR007568">
    <property type="entry name" value="RTA1"/>
</dbReference>
<dbReference type="EMBL" id="MU006222">
    <property type="protein sequence ID" value="KAF2828895.1"/>
    <property type="molecule type" value="Genomic_DNA"/>
</dbReference>
<evidence type="ECO:0000256" key="1">
    <source>
        <dbReference type="ARBA" id="ARBA00004141"/>
    </source>
</evidence>
<organism evidence="7 8">
    <name type="scientific">Ophiobolus disseminans</name>
    <dbReference type="NCBI Taxonomy" id="1469910"/>
    <lineage>
        <taxon>Eukaryota</taxon>
        <taxon>Fungi</taxon>
        <taxon>Dikarya</taxon>
        <taxon>Ascomycota</taxon>
        <taxon>Pezizomycotina</taxon>
        <taxon>Dothideomycetes</taxon>
        <taxon>Pleosporomycetidae</taxon>
        <taxon>Pleosporales</taxon>
        <taxon>Pleosporineae</taxon>
        <taxon>Phaeosphaeriaceae</taxon>
        <taxon>Ophiobolus</taxon>
    </lineage>
</organism>
<feature type="transmembrane region" description="Helical" evidence="6">
    <location>
        <begin position="179"/>
        <end position="199"/>
    </location>
</feature>
<accession>A0A6A7A8G4</accession>
<dbReference type="Pfam" id="PF04479">
    <property type="entry name" value="RTA1"/>
    <property type="match status" value="1"/>
</dbReference>
<dbReference type="PANTHER" id="PTHR31465">
    <property type="entry name" value="PROTEIN RTA1-RELATED"/>
    <property type="match status" value="1"/>
</dbReference>
<name>A0A6A7A8G4_9PLEO</name>
<evidence type="ECO:0000256" key="6">
    <source>
        <dbReference type="SAM" id="Phobius"/>
    </source>
</evidence>